<evidence type="ECO:0000256" key="15">
    <source>
        <dbReference type="SAM" id="Phobius"/>
    </source>
</evidence>
<dbReference type="SMART" id="SM00304">
    <property type="entry name" value="HAMP"/>
    <property type="match status" value="1"/>
</dbReference>
<evidence type="ECO:0000256" key="9">
    <source>
        <dbReference type="ARBA" id="ARBA00022741"/>
    </source>
</evidence>
<dbReference type="InterPro" id="IPR000014">
    <property type="entry name" value="PAS"/>
</dbReference>
<gene>
    <name evidence="19" type="ORF">CBU02nite_01320</name>
</gene>
<feature type="domain" description="HAMP" evidence="18">
    <location>
        <begin position="185"/>
        <end position="237"/>
    </location>
</feature>
<dbReference type="SMART" id="SM00388">
    <property type="entry name" value="HisKA"/>
    <property type="match status" value="1"/>
</dbReference>
<dbReference type="InterPro" id="IPR050351">
    <property type="entry name" value="BphY/WalK/GraS-like"/>
</dbReference>
<dbReference type="FunFam" id="1.10.287.130:FF:000008">
    <property type="entry name" value="Two-component sensor histidine kinase"/>
    <property type="match status" value="1"/>
</dbReference>
<feature type="domain" description="PAS" evidence="17">
    <location>
        <begin position="242"/>
        <end position="282"/>
    </location>
</feature>
<dbReference type="Gene3D" id="3.30.565.10">
    <property type="entry name" value="Histidine kinase-like ATPase, C-terminal domain"/>
    <property type="match status" value="1"/>
</dbReference>
<evidence type="ECO:0000259" key="17">
    <source>
        <dbReference type="PROSITE" id="PS50112"/>
    </source>
</evidence>
<evidence type="ECO:0000256" key="4">
    <source>
        <dbReference type="ARBA" id="ARBA00012438"/>
    </source>
</evidence>
<evidence type="ECO:0000256" key="14">
    <source>
        <dbReference type="ARBA" id="ARBA00023136"/>
    </source>
</evidence>
<dbReference type="GO" id="GO:0005886">
    <property type="term" value="C:plasma membrane"/>
    <property type="evidence" value="ECO:0007669"/>
    <property type="project" value="UniProtKB-SubCell"/>
</dbReference>
<dbReference type="PROSITE" id="PS50109">
    <property type="entry name" value="HIS_KIN"/>
    <property type="match status" value="1"/>
</dbReference>
<dbReference type="SMART" id="SM00091">
    <property type="entry name" value="PAS"/>
    <property type="match status" value="1"/>
</dbReference>
<dbReference type="PANTHER" id="PTHR42878">
    <property type="entry name" value="TWO-COMPONENT HISTIDINE KINASE"/>
    <property type="match status" value="1"/>
</dbReference>
<comment type="subcellular location">
    <subcellularLocation>
        <location evidence="3">Cell membrane</location>
    </subcellularLocation>
    <subcellularLocation>
        <location evidence="2">Membrane</location>
        <topology evidence="2">Multi-pass membrane protein</topology>
    </subcellularLocation>
</comment>
<dbReference type="Gene3D" id="6.10.340.10">
    <property type="match status" value="1"/>
</dbReference>
<keyword evidence="9" id="KW-0547">Nucleotide-binding</keyword>
<proteinExistence type="predicted"/>
<reference evidence="19 20" key="1">
    <citation type="submission" date="2019-07" db="EMBL/GenBank/DDBJ databases">
        <title>Whole genome shotgun sequence of Clostridium butyricum NBRC 3858.</title>
        <authorList>
            <person name="Hosoyama A."/>
            <person name="Uohara A."/>
            <person name="Ohji S."/>
            <person name="Ichikawa N."/>
        </authorList>
    </citation>
    <scope>NUCLEOTIDE SEQUENCE [LARGE SCALE GENOMIC DNA]</scope>
    <source>
        <strain evidence="19 20">NBRC 3858</strain>
    </source>
</reference>
<dbReference type="GO" id="GO:0000156">
    <property type="term" value="F:phosphorelay response regulator activity"/>
    <property type="evidence" value="ECO:0007669"/>
    <property type="project" value="TreeGrafter"/>
</dbReference>
<dbReference type="InterPro" id="IPR036890">
    <property type="entry name" value="HATPase_C_sf"/>
</dbReference>
<dbReference type="PROSITE" id="PS50112">
    <property type="entry name" value="PAS"/>
    <property type="match status" value="1"/>
</dbReference>
<keyword evidence="6" id="KW-0597">Phosphoprotein</keyword>
<evidence type="ECO:0000313" key="19">
    <source>
        <dbReference type="EMBL" id="GEQ19626.1"/>
    </source>
</evidence>
<dbReference type="NCBIfam" id="TIGR00229">
    <property type="entry name" value="sensory_box"/>
    <property type="match status" value="1"/>
</dbReference>
<keyword evidence="14 15" id="KW-0472">Membrane</keyword>
<dbReference type="InterPro" id="IPR003661">
    <property type="entry name" value="HisK_dim/P_dom"/>
</dbReference>
<dbReference type="InterPro" id="IPR004358">
    <property type="entry name" value="Sig_transdc_His_kin-like_C"/>
</dbReference>
<comment type="catalytic activity">
    <reaction evidence="1">
        <text>ATP + protein L-histidine = ADP + protein N-phospho-L-histidine.</text>
        <dbReference type="EC" id="2.7.13.3"/>
    </reaction>
</comment>
<evidence type="ECO:0000259" key="16">
    <source>
        <dbReference type="PROSITE" id="PS50109"/>
    </source>
</evidence>
<evidence type="ECO:0000256" key="12">
    <source>
        <dbReference type="ARBA" id="ARBA00022989"/>
    </source>
</evidence>
<dbReference type="Pfam" id="PF02518">
    <property type="entry name" value="HATPase_c"/>
    <property type="match status" value="1"/>
</dbReference>
<evidence type="ECO:0000256" key="7">
    <source>
        <dbReference type="ARBA" id="ARBA00022679"/>
    </source>
</evidence>
<dbReference type="EMBL" id="BKBC01000001">
    <property type="protein sequence ID" value="GEQ19626.1"/>
    <property type="molecule type" value="Genomic_DNA"/>
</dbReference>
<dbReference type="GO" id="GO:0007234">
    <property type="term" value="P:osmosensory signaling via phosphorelay pathway"/>
    <property type="evidence" value="ECO:0007669"/>
    <property type="project" value="TreeGrafter"/>
</dbReference>
<keyword evidence="7" id="KW-0808">Transferase</keyword>
<evidence type="ECO:0000256" key="10">
    <source>
        <dbReference type="ARBA" id="ARBA00022777"/>
    </source>
</evidence>
<dbReference type="Gene3D" id="1.10.287.130">
    <property type="match status" value="1"/>
</dbReference>
<keyword evidence="13" id="KW-0902">Two-component regulatory system</keyword>
<dbReference type="InterPro" id="IPR005467">
    <property type="entry name" value="His_kinase_dom"/>
</dbReference>
<dbReference type="CDD" id="cd00082">
    <property type="entry name" value="HisKA"/>
    <property type="match status" value="1"/>
</dbReference>
<evidence type="ECO:0000256" key="1">
    <source>
        <dbReference type="ARBA" id="ARBA00000085"/>
    </source>
</evidence>
<dbReference type="SUPFAM" id="SSF55785">
    <property type="entry name" value="PYP-like sensor domain (PAS domain)"/>
    <property type="match status" value="1"/>
</dbReference>
<dbReference type="GO" id="GO:0000155">
    <property type="term" value="F:phosphorelay sensor kinase activity"/>
    <property type="evidence" value="ECO:0007669"/>
    <property type="project" value="InterPro"/>
</dbReference>
<evidence type="ECO:0000256" key="3">
    <source>
        <dbReference type="ARBA" id="ARBA00004236"/>
    </source>
</evidence>
<dbReference type="GO" id="GO:0030295">
    <property type="term" value="F:protein kinase activator activity"/>
    <property type="evidence" value="ECO:0007669"/>
    <property type="project" value="TreeGrafter"/>
</dbReference>
<dbReference type="InterPro" id="IPR035965">
    <property type="entry name" value="PAS-like_dom_sf"/>
</dbReference>
<name>A0A512THF4_CLOBU</name>
<accession>A0A512THF4</accession>
<sequence>MDIDLILFNVMKNKILSLVIITVLSAILMVTCLFTVVTNVEQIKSTKDSLKSINFLIAQSGNEVTDKIKQYDNIKINEMKLRFTLIKTDGSVVYDSESNTTENHSDRDEVIQALEYGEGYVSRYSKTMDLNYIYYATKINDDLIIRSSVPVNTIKLTQRERIKYYIPLVFVTVIFSVFLSLRLVRKIVEPVKELESVTLKMANGDYKIRAKVNSNDELGTLGDSFNHMADELQLKIQEVVNNQTKLESIFNSMDSGVVAVDNENNVISINPAAELLLGIKKSIVGEKLTDYVSDHEINGFLMKSEEDDKEITILHPIERNIKIKKSEMIDKKINLGKVISFQDITDMKRVELMRSQFVANVSHELKTPLTSIKGFAETLRIVDDSATREKFLDIIDKEAERLTRLINDILVLSNIESNLVADVEEFRPGIVIEETLNIVRKTARNRNVSVEFEDNSSECILGDRDKFYQLVLNLIENAVKYSKEKEGYVKISSHNDGGYYHLKIEDNGIGIPDEDISRIFERFYRVDKSRKKGGTGLGLAIVKHIVKIFNGEINVKSKLGEGTTFEVKIPYM</sequence>
<dbReference type="Gene3D" id="3.30.450.20">
    <property type="entry name" value="PAS domain"/>
    <property type="match status" value="1"/>
</dbReference>
<feature type="domain" description="Histidine kinase" evidence="16">
    <location>
        <begin position="360"/>
        <end position="572"/>
    </location>
</feature>
<keyword evidence="8 15" id="KW-0812">Transmembrane</keyword>
<organism evidence="19 20">
    <name type="scientific">Clostridium butyricum</name>
    <dbReference type="NCBI Taxonomy" id="1492"/>
    <lineage>
        <taxon>Bacteria</taxon>
        <taxon>Bacillati</taxon>
        <taxon>Bacillota</taxon>
        <taxon>Clostridia</taxon>
        <taxon>Eubacteriales</taxon>
        <taxon>Clostridiaceae</taxon>
        <taxon>Clostridium</taxon>
    </lineage>
</organism>
<feature type="transmembrane region" description="Helical" evidence="15">
    <location>
        <begin position="15"/>
        <end position="37"/>
    </location>
</feature>
<feature type="transmembrane region" description="Helical" evidence="15">
    <location>
        <begin position="164"/>
        <end position="184"/>
    </location>
</feature>
<dbReference type="SUPFAM" id="SSF47384">
    <property type="entry name" value="Homodimeric domain of signal transducing histidine kinase"/>
    <property type="match status" value="1"/>
</dbReference>
<dbReference type="SUPFAM" id="SSF55874">
    <property type="entry name" value="ATPase domain of HSP90 chaperone/DNA topoisomerase II/histidine kinase"/>
    <property type="match status" value="1"/>
</dbReference>
<dbReference type="PRINTS" id="PR00344">
    <property type="entry name" value="BCTRLSENSOR"/>
</dbReference>
<dbReference type="CDD" id="cd06225">
    <property type="entry name" value="HAMP"/>
    <property type="match status" value="1"/>
</dbReference>
<dbReference type="InterPro" id="IPR036097">
    <property type="entry name" value="HisK_dim/P_sf"/>
</dbReference>
<dbReference type="SUPFAM" id="SSF158472">
    <property type="entry name" value="HAMP domain-like"/>
    <property type="match status" value="1"/>
</dbReference>
<keyword evidence="12 15" id="KW-1133">Transmembrane helix</keyword>
<protein>
    <recommendedName>
        <fullName evidence="4">histidine kinase</fullName>
        <ecNumber evidence="4">2.7.13.3</ecNumber>
    </recommendedName>
</protein>
<dbReference type="InterPro" id="IPR003594">
    <property type="entry name" value="HATPase_dom"/>
</dbReference>
<keyword evidence="11" id="KW-0067">ATP-binding</keyword>
<evidence type="ECO:0000256" key="5">
    <source>
        <dbReference type="ARBA" id="ARBA00022475"/>
    </source>
</evidence>
<evidence type="ECO:0000256" key="11">
    <source>
        <dbReference type="ARBA" id="ARBA00022840"/>
    </source>
</evidence>
<dbReference type="PROSITE" id="PS50885">
    <property type="entry name" value="HAMP"/>
    <property type="match status" value="1"/>
</dbReference>
<evidence type="ECO:0000259" key="18">
    <source>
        <dbReference type="PROSITE" id="PS50885"/>
    </source>
</evidence>
<dbReference type="SMART" id="SM00387">
    <property type="entry name" value="HATPase_c"/>
    <property type="match status" value="1"/>
</dbReference>
<dbReference type="Pfam" id="PF13188">
    <property type="entry name" value="PAS_8"/>
    <property type="match status" value="1"/>
</dbReference>
<dbReference type="Pfam" id="PF00512">
    <property type="entry name" value="HisKA"/>
    <property type="match status" value="1"/>
</dbReference>
<evidence type="ECO:0000256" key="2">
    <source>
        <dbReference type="ARBA" id="ARBA00004141"/>
    </source>
</evidence>
<dbReference type="Proteomes" id="UP000321089">
    <property type="component" value="Unassembled WGS sequence"/>
</dbReference>
<dbReference type="GO" id="GO:0005524">
    <property type="term" value="F:ATP binding"/>
    <property type="evidence" value="ECO:0007669"/>
    <property type="project" value="UniProtKB-KW"/>
</dbReference>
<dbReference type="Pfam" id="PF00672">
    <property type="entry name" value="HAMP"/>
    <property type="match status" value="1"/>
</dbReference>
<dbReference type="AlphaFoldDB" id="A0A512THF4"/>
<dbReference type="PANTHER" id="PTHR42878:SF7">
    <property type="entry name" value="SENSOR HISTIDINE KINASE GLRK"/>
    <property type="match status" value="1"/>
</dbReference>
<keyword evidence="10 19" id="KW-0418">Kinase</keyword>
<dbReference type="FunFam" id="3.30.565.10:FF:000023">
    <property type="entry name" value="PAS domain-containing sensor histidine kinase"/>
    <property type="match status" value="1"/>
</dbReference>
<evidence type="ECO:0000256" key="8">
    <source>
        <dbReference type="ARBA" id="ARBA00022692"/>
    </source>
</evidence>
<dbReference type="CDD" id="cd00075">
    <property type="entry name" value="HATPase"/>
    <property type="match status" value="1"/>
</dbReference>
<dbReference type="InterPro" id="IPR003660">
    <property type="entry name" value="HAMP_dom"/>
</dbReference>
<dbReference type="EC" id="2.7.13.3" evidence="4"/>
<keyword evidence="5" id="KW-1003">Cell membrane</keyword>
<evidence type="ECO:0000256" key="6">
    <source>
        <dbReference type="ARBA" id="ARBA00022553"/>
    </source>
</evidence>
<evidence type="ECO:0000256" key="13">
    <source>
        <dbReference type="ARBA" id="ARBA00023012"/>
    </source>
</evidence>
<evidence type="ECO:0000313" key="20">
    <source>
        <dbReference type="Proteomes" id="UP000321089"/>
    </source>
</evidence>
<comment type="caution">
    <text evidence="19">The sequence shown here is derived from an EMBL/GenBank/DDBJ whole genome shotgun (WGS) entry which is preliminary data.</text>
</comment>